<dbReference type="RefSeq" id="WP_190947445.1">
    <property type="nucleotide sequence ID" value="NZ_JACJSI010000551.1"/>
</dbReference>
<dbReference type="EMBL" id="JACJSI010000551">
    <property type="protein sequence ID" value="MBD2536783.1"/>
    <property type="molecule type" value="Genomic_DNA"/>
</dbReference>
<protein>
    <submittedName>
        <fullName evidence="1">Uncharacterized protein</fullName>
    </submittedName>
</protein>
<accession>A0ABR8E5N6</accession>
<organism evidence="1 2">
    <name type="scientific">Nostoc flagelliforme FACHB-838</name>
    <dbReference type="NCBI Taxonomy" id="2692904"/>
    <lineage>
        <taxon>Bacteria</taxon>
        <taxon>Bacillati</taxon>
        <taxon>Cyanobacteriota</taxon>
        <taxon>Cyanophyceae</taxon>
        <taxon>Nostocales</taxon>
        <taxon>Nostocaceae</taxon>
        <taxon>Nostoc</taxon>
    </lineage>
</organism>
<evidence type="ECO:0000313" key="2">
    <source>
        <dbReference type="Proteomes" id="UP000623440"/>
    </source>
</evidence>
<sequence>MLVCENGEPFACGLRPGIQIQLNNQLSATVGERDPHIPRLWKLRFSQSGSELIQSLYRIGQPIRYEYVSAPWALDAYENAVKMKYLWHEFGDLNLII</sequence>
<comment type="caution">
    <text evidence="1">The sequence shown here is derived from an EMBL/GenBank/DDBJ whole genome shotgun (WGS) entry which is preliminary data.</text>
</comment>
<evidence type="ECO:0000313" key="1">
    <source>
        <dbReference type="EMBL" id="MBD2536783.1"/>
    </source>
</evidence>
<gene>
    <name evidence="1" type="ORF">H6G97_49120</name>
</gene>
<name>A0ABR8E5N6_9NOSO</name>
<dbReference type="Proteomes" id="UP000623440">
    <property type="component" value="Unassembled WGS sequence"/>
</dbReference>
<reference evidence="1 2" key="1">
    <citation type="journal article" date="2020" name="ISME J.">
        <title>Comparative genomics reveals insights into cyanobacterial evolution and habitat adaptation.</title>
        <authorList>
            <person name="Chen M.Y."/>
            <person name="Teng W.K."/>
            <person name="Zhao L."/>
            <person name="Hu C.X."/>
            <person name="Zhou Y.K."/>
            <person name="Han B.P."/>
            <person name="Song L.R."/>
            <person name="Shu W.S."/>
        </authorList>
    </citation>
    <scope>NUCLEOTIDE SEQUENCE [LARGE SCALE GENOMIC DNA]</scope>
    <source>
        <strain evidence="1 2">FACHB-838</strain>
    </source>
</reference>
<keyword evidence="2" id="KW-1185">Reference proteome</keyword>
<proteinExistence type="predicted"/>